<keyword evidence="4" id="KW-1185">Reference proteome</keyword>
<evidence type="ECO:0000256" key="2">
    <source>
        <dbReference type="PIRNR" id="PIRNR006221"/>
    </source>
</evidence>
<evidence type="ECO:0000313" key="3">
    <source>
        <dbReference type="EMBL" id="QSP93998.1"/>
    </source>
</evidence>
<dbReference type="Pfam" id="PF03881">
    <property type="entry name" value="Fructosamin_kin"/>
    <property type="match status" value="1"/>
</dbReference>
<dbReference type="PANTHER" id="PTHR12149:SF8">
    <property type="entry name" value="PROTEIN-RIBULOSAMINE 3-KINASE"/>
    <property type="match status" value="1"/>
</dbReference>
<dbReference type="RefSeq" id="WP_206643220.1">
    <property type="nucleotide sequence ID" value="NZ_CP071247.1"/>
</dbReference>
<keyword evidence="2" id="KW-0808">Transferase</keyword>
<dbReference type="SUPFAM" id="SSF56112">
    <property type="entry name" value="Protein kinase-like (PK-like)"/>
    <property type="match status" value="1"/>
</dbReference>
<evidence type="ECO:0000256" key="1">
    <source>
        <dbReference type="ARBA" id="ARBA00009460"/>
    </source>
</evidence>
<dbReference type="EMBL" id="CP071247">
    <property type="protein sequence ID" value="QSP93998.1"/>
    <property type="molecule type" value="Genomic_DNA"/>
</dbReference>
<sequence>MAGRHLKANTSGYSDALMCEAEGLESLRSALQLAGVSALRIPEVFSVSHRELAMTAIGSRPAREESLRLLGEGLARLHHIKQTRYGWHRDNYIGLAPQPNGWHQTWGTFFVHQRLSFQVGRIRNSTLRQRFSESLDRYGVELAAWFDTHCAQPSLLHGDLWNGNVLFDDDGPWLIDPAVYCGDREADLAMTEMFSGFGAAFYQAYDRINPRTEVYPRKRDIYNLYHYLNHYNLFGAGYLSGCERGFAVIERIAG</sequence>
<protein>
    <submittedName>
        <fullName evidence="3">Fructosamine kinase family protein</fullName>
    </submittedName>
</protein>
<proteinExistence type="inferred from homology"/>
<dbReference type="InterPro" id="IPR016477">
    <property type="entry name" value="Fructo-/Ketosamine-3-kinase"/>
</dbReference>
<dbReference type="PANTHER" id="PTHR12149">
    <property type="entry name" value="FRUCTOSAMINE 3 KINASE-RELATED PROTEIN"/>
    <property type="match status" value="1"/>
</dbReference>
<dbReference type="Proteomes" id="UP000663555">
    <property type="component" value="Chromosome"/>
</dbReference>
<name>A0ABX7MP86_9GAMM</name>
<gene>
    <name evidence="3" type="ORF">LPB19_12445</name>
</gene>
<dbReference type="InterPro" id="IPR011009">
    <property type="entry name" value="Kinase-like_dom_sf"/>
</dbReference>
<dbReference type="Gene3D" id="3.90.1200.10">
    <property type="match status" value="1"/>
</dbReference>
<reference evidence="3 4" key="1">
    <citation type="submission" date="2021-03" db="EMBL/GenBank/DDBJ databases">
        <title>Genome sequencing of Marinobacter sp. LPB0319.</title>
        <authorList>
            <person name="Kim J."/>
        </authorList>
    </citation>
    <scope>NUCLEOTIDE SEQUENCE [LARGE SCALE GENOMIC DNA]</scope>
    <source>
        <strain evidence="3 4">LPB0319</strain>
    </source>
</reference>
<evidence type="ECO:0000313" key="4">
    <source>
        <dbReference type="Proteomes" id="UP000663555"/>
    </source>
</evidence>
<dbReference type="PIRSF" id="PIRSF006221">
    <property type="entry name" value="Ketosamine-3-kinase"/>
    <property type="match status" value="1"/>
</dbReference>
<accession>A0ABX7MP86</accession>
<organism evidence="3 4">
    <name type="scientific">Marinobacter salinisoli</name>
    <dbReference type="NCBI Taxonomy" id="2769486"/>
    <lineage>
        <taxon>Bacteria</taxon>
        <taxon>Pseudomonadati</taxon>
        <taxon>Pseudomonadota</taxon>
        <taxon>Gammaproteobacteria</taxon>
        <taxon>Pseudomonadales</taxon>
        <taxon>Marinobacteraceae</taxon>
        <taxon>Marinobacter</taxon>
    </lineage>
</organism>
<keyword evidence="2 3" id="KW-0418">Kinase</keyword>
<comment type="similarity">
    <text evidence="1 2">Belongs to the fructosamine kinase family.</text>
</comment>
<dbReference type="GO" id="GO:0016301">
    <property type="term" value="F:kinase activity"/>
    <property type="evidence" value="ECO:0007669"/>
    <property type="project" value="UniProtKB-KW"/>
</dbReference>